<gene>
    <name evidence="2" type="ORF">V3H18_05445</name>
</gene>
<keyword evidence="1" id="KW-1133">Transmembrane helix</keyword>
<sequence length="44" mass="5351">MSNDDWKKTLPFRRHWAVYLLFKVLILALAAFIVWRFLRAMDVV</sequence>
<evidence type="ECO:0000313" key="3">
    <source>
        <dbReference type="Proteomes" id="UP001350748"/>
    </source>
</evidence>
<keyword evidence="1" id="KW-0472">Membrane</keyword>
<keyword evidence="3" id="KW-1185">Reference proteome</keyword>
<evidence type="ECO:0000256" key="1">
    <source>
        <dbReference type="SAM" id="Phobius"/>
    </source>
</evidence>
<feature type="transmembrane region" description="Helical" evidence="1">
    <location>
        <begin position="16"/>
        <end position="38"/>
    </location>
</feature>
<keyword evidence="1" id="KW-0812">Transmembrane</keyword>
<evidence type="ECO:0000313" key="2">
    <source>
        <dbReference type="EMBL" id="MEF3365976.1"/>
    </source>
</evidence>
<dbReference type="EMBL" id="JAZHYN010000011">
    <property type="protein sequence ID" value="MEF3365976.1"/>
    <property type="molecule type" value="Genomic_DNA"/>
</dbReference>
<proteinExistence type="predicted"/>
<protein>
    <submittedName>
        <fullName evidence="2">Uncharacterized protein</fullName>
    </submittedName>
</protein>
<organism evidence="2 3">
    <name type="scientific">Methylocystis borbori</name>
    <dbReference type="NCBI Taxonomy" id="3118750"/>
    <lineage>
        <taxon>Bacteria</taxon>
        <taxon>Pseudomonadati</taxon>
        <taxon>Pseudomonadota</taxon>
        <taxon>Alphaproteobacteria</taxon>
        <taxon>Hyphomicrobiales</taxon>
        <taxon>Methylocystaceae</taxon>
        <taxon>Methylocystis</taxon>
    </lineage>
</organism>
<comment type="caution">
    <text evidence="2">The sequence shown here is derived from an EMBL/GenBank/DDBJ whole genome shotgun (WGS) entry which is preliminary data.</text>
</comment>
<reference evidence="2 3" key="1">
    <citation type="submission" date="2024-02" db="EMBL/GenBank/DDBJ databases">
        <authorList>
            <person name="Grouzdev D."/>
        </authorList>
    </citation>
    <scope>NUCLEOTIDE SEQUENCE [LARGE SCALE GENOMIC DNA]</scope>
    <source>
        <strain evidence="2 3">9N</strain>
    </source>
</reference>
<accession>A0ABU7XF24</accession>
<dbReference type="RefSeq" id="WP_332080936.1">
    <property type="nucleotide sequence ID" value="NZ_JAZHYN010000011.1"/>
</dbReference>
<dbReference type="Proteomes" id="UP001350748">
    <property type="component" value="Unassembled WGS sequence"/>
</dbReference>
<name>A0ABU7XF24_9HYPH</name>